<accession>A0A409Y3D4</accession>
<comment type="caution">
    <text evidence="1">The sequence shown here is derived from an EMBL/GenBank/DDBJ whole genome shotgun (WGS) entry which is preliminary data.</text>
</comment>
<keyword evidence="2" id="KW-1185">Reference proteome</keyword>
<dbReference type="AlphaFoldDB" id="A0A409Y3D4"/>
<reference evidence="1 2" key="1">
    <citation type="journal article" date="2018" name="Evol. Lett.">
        <title>Horizontal gene cluster transfer increased hallucinogenic mushroom diversity.</title>
        <authorList>
            <person name="Reynolds H.T."/>
            <person name="Vijayakumar V."/>
            <person name="Gluck-Thaler E."/>
            <person name="Korotkin H.B."/>
            <person name="Matheny P.B."/>
            <person name="Slot J.C."/>
        </authorList>
    </citation>
    <scope>NUCLEOTIDE SEQUENCE [LARGE SCALE GENOMIC DNA]</scope>
    <source>
        <strain evidence="1 2">SRW20</strain>
    </source>
</reference>
<dbReference type="InParanoid" id="A0A409Y3D4"/>
<proteinExistence type="predicted"/>
<sequence>MEELVCDLDVTWAPHDAKFLEIKMVPLQNPADISEKANIAWAAHGTSCNLNSTRDGSLGTSCARAESKGVLSTTYVDDQVSRRVFCIRESFFYTTEVCGRVSNGTRYRAASFHVEEGDWRDTLRLPTLTFRIFEGVRKVK</sequence>
<dbReference type="EMBL" id="NHYE01001242">
    <property type="protein sequence ID" value="PPQ97498.1"/>
    <property type="molecule type" value="Genomic_DNA"/>
</dbReference>
<dbReference type="Proteomes" id="UP000284706">
    <property type="component" value="Unassembled WGS sequence"/>
</dbReference>
<name>A0A409Y3D4_9AGAR</name>
<evidence type="ECO:0000313" key="1">
    <source>
        <dbReference type="EMBL" id="PPQ97498.1"/>
    </source>
</evidence>
<evidence type="ECO:0000313" key="2">
    <source>
        <dbReference type="Proteomes" id="UP000284706"/>
    </source>
</evidence>
<organism evidence="1 2">
    <name type="scientific">Gymnopilus dilepis</name>
    <dbReference type="NCBI Taxonomy" id="231916"/>
    <lineage>
        <taxon>Eukaryota</taxon>
        <taxon>Fungi</taxon>
        <taxon>Dikarya</taxon>
        <taxon>Basidiomycota</taxon>
        <taxon>Agaricomycotina</taxon>
        <taxon>Agaricomycetes</taxon>
        <taxon>Agaricomycetidae</taxon>
        <taxon>Agaricales</taxon>
        <taxon>Agaricineae</taxon>
        <taxon>Hymenogastraceae</taxon>
        <taxon>Gymnopilus</taxon>
    </lineage>
</organism>
<gene>
    <name evidence="1" type="ORF">CVT26_002787</name>
</gene>
<protein>
    <submittedName>
        <fullName evidence="1">Uncharacterized protein</fullName>
    </submittedName>
</protein>